<proteinExistence type="inferred from homology"/>
<protein>
    <submittedName>
        <fullName evidence="3">DNA protecting protein DprA</fullName>
    </submittedName>
</protein>
<evidence type="ECO:0000259" key="2">
    <source>
        <dbReference type="Pfam" id="PF02481"/>
    </source>
</evidence>
<dbReference type="InterPro" id="IPR057666">
    <property type="entry name" value="DrpA_SLOG"/>
</dbReference>
<dbReference type="RefSeq" id="WP_093375342.1">
    <property type="nucleotide sequence ID" value="NZ_BNAN01000001.1"/>
</dbReference>
<keyword evidence="4" id="KW-1185">Reference proteome</keyword>
<organism evidence="3 4">
    <name type="scientific">Flavimobilis marinus</name>
    <dbReference type="NCBI Taxonomy" id="285351"/>
    <lineage>
        <taxon>Bacteria</taxon>
        <taxon>Bacillati</taxon>
        <taxon>Actinomycetota</taxon>
        <taxon>Actinomycetes</taxon>
        <taxon>Micrococcales</taxon>
        <taxon>Jonesiaceae</taxon>
        <taxon>Flavimobilis</taxon>
    </lineage>
</organism>
<evidence type="ECO:0000256" key="1">
    <source>
        <dbReference type="ARBA" id="ARBA00006525"/>
    </source>
</evidence>
<dbReference type="OrthoDB" id="9785707at2"/>
<accession>A0A1I2E4J9</accession>
<dbReference type="STRING" id="285351.SAMN04488035_0874"/>
<dbReference type="AlphaFoldDB" id="A0A1I2E4J9"/>
<dbReference type="Proteomes" id="UP000198520">
    <property type="component" value="Unassembled WGS sequence"/>
</dbReference>
<reference evidence="4" key="1">
    <citation type="submission" date="2016-10" db="EMBL/GenBank/DDBJ databases">
        <authorList>
            <person name="Varghese N."/>
            <person name="Submissions S."/>
        </authorList>
    </citation>
    <scope>NUCLEOTIDE SEQUENCE [LARGE SCALE GENOMIC DNA]</scope>
    <source>
        <strain evidence="4">DSM 19083</strain>
    </source>
</reference>
<evidence type="ECO:0000313" key="3">
    <source>
        <dbReference type="EMBL" id="SFE87468.1"/>
    </source>
</evidence>
<dbReference type="NCBIfam" id="TIGR00732">
    <property type="entry name" value="dprA"/>
    <property type="match status" value="1"/>
</dbReference>
<feature type="domain" description="Smf/DprA SLOG" evidence="2">
    <location>
        <begin position="103"/>
        <end position="310"/>
    </location>
</feature>
<comment type="similarity">
    <text evidence="1">Belongs to the DprA/Smf family.</text>
</comment>
<dbReference type="EMBL" id="FONZ01000001">
    <property type="protein sequence ID" value="SFE87468.1"/>
    <property type="molecule type" value="Genomic_DNA"/>
</dbReference>
<evidence type="ECO:0000313" key="4">
    <source>
        <dbReference type="Proteomes" id="UP000198520"/>
    </source>
</evidence>
<dbReference type="PANTHER" id="PTHR43022:SF1">
    <property type="entry name" value="PROTEIN SMF"/>
    <property type="match status" value="1"/>
</dbReference>
<dbReference type="SUPFAM" id="SSF102405">
    <property type="entry name" value="MCP/YpsA-like"/>
    <property type="match status" value="1"/>
</dbReference>
<dbReference type="Gene3D" id="3.40.50.450">
    <property type="match status" value="1"/>
</dbReference>
<dbReference type="Pfam" id="PF02481">
    <property type="entry name" value="DNA_processg_A"/>
    <property type="match status" value="1"/>
</dbReference>
<gene>
    <name evidence="3" type="ORF">SAMN04488035_0874</name>
</gene>
<sequence length="400" mass="40514">MTGLRFDVGDAVLAAAAWSRLAEPADAVAGALVRTIGAGSALRWLDASQDQAARGVAELVERGVVAPAAAPALVRGVDRWRPRLAVLDPARELRVLARLGGRVVLPGSPGWPAGLDDLGAEAPFCLWVRGRSVDAGGAAIVGARASTEYGNQVASDLATGLADRGVVVVSGGAYGIDAAAHRGALAAGGASVAVLAGGVDRLYPAGNARLLEALCDAGAVTSEVPPGSVPSRVRFLQRNRLIAALTVATVVVEAAWRSGALSTAGRAAELLRPVGAVPGPVTSAASAGCHRLLREQGAVCVTDAAEVAELVGAAGEHLPAARPDEHRPGDGLAERERRVFEALPLRRGAGTAALSRAAGLGTQDTMAAAGTLELAGLAVRDLDGWRRVNNPPGRNGSEVR</sequence>
<name>A0A1I2E4J9_9MICO</name>
<dbReference type="InterPro" id="IPR003488">
    <property type="entry name" value="DprA"/>
</dbReference>
<dbReference type="PANTHER" id="PTHR43022">
    <property type="entry name" value="PROTEIN SMF"/>
    <property type="match status" value="1"/>
</dbReference>
<dbReference type="GO" id="GO:0009294">
    <property type="term" value="P:DNA-mediated transformation"/>
    <property type="evidence" value="ECO:0007669"/>
    <property type="project" value="InterPro"/>
</dbReference>